<proteinExistence type="inferred from homology"/>
<reference evidence="12 13" key="1">
    <citation type="submission" date="2014-07" db="EMBL/GenBank/DDBJ databases">
        <title>Complete genome sequence of Corynebacterium atypicum DSM 44849: identifiction of the mycolic acid biosynthesis genes.</title>
        <authorList>
            <person name="Tippelt A."/>
            <person name="Mollmann S."/>
            <person name="Albersmeier A."/>
            <person name="Jaenicke S."/>
            <person name="Ruckert C."/>
            <person name="Tauch A."/>
        </authorList>
    </citation>
    <scope>NUCLEOTIDE SEQUENCE [LARGE SCALE GENOMIC DNA]</scope>
    <source>
        <strain evidence="12 13">R2070</strain>
    </source>
</reference>
<evidence type="ECO:0000256" key="2">
    <source>
        <dbReference type="ARBA" id="ARBA00006214"/>
    </source>
</evidence>
<protein>
    <recommendedName>
        <fullName evidence="11">Vitamin K epoxide reductase domain-containing protein</fullName>
    </recommendedName>
</protein>
<gene>
    <name evidence="12" type="ORF">CATYP_02340</name>
</gene>
<dbReference type="Gene3D" id="1.20.1440.130">
    <property type="entry name" value="VKOR domain"/>
    <property type="match status" value="1"/>
</dbReference>
<dbReference type="EMBL" id="CP008944">
    <property type="protein sequence ID" value="AIG63713.1"/>
    <property type="molecule type" value="Genomic_DNA"/>
</dbReference>
<dbReference type="Pfam" id="PF07884">
    <property type="entry name" value="VKOR"/>
    <property type="match status" value="1"/>
</dbReference>
<evidence type="ECO:0000256" key="3">
    <source>
        <dbReference type="ARBA" id="ARBA00022692"/>
    </source>
</evidence>
<dbReference type="InterPro" id="IPR038354">
    <property type="entry name" value="VKOR_sf"/>
</dbReference>
<feature type="transmembrane region" description="Helical" evidence="10">
    <location>
        <begin position="131"/>
        <end position="151"/>
    </location>
</feature>
<evidence type="ECO:0000313" key="13">
    <source>
        <dbReference type="Proteomes" id="UP000028504"/>
    </source>
</evidence>
<dbReference type="RefSeq" id="WP_038604528.1">
    <property type="nucleotide sequence ID" value="NZ_CP008944.1"/>
</dbReference>
<keyword evidence="6" id="KW-0560">Oxidoreductase</keyword>
<feature type="domain" description="Vitamin K epoxide reductase" evidence="11">
    <location>
        <begin position="8"/>
        <end position="150"/>
    </location>
</feature>
<evidence type="ECO:0000256" key="7">
    <source>
        <dbReference type="ARBA" id="ARBA00023136"/>
    </source>
</evidence>
<feature type="transmembrane region" description="Helical" evidence="10">
    <location>
        <begin position="98"/>
        <end position="119"/>
    </location>
</feature>
<keyword evidence="8" id="KW-1015">Disulfide bond</keyword>
<evidence type="ECO:0000313" key="12">
    <source>
        <dbReference type="EMBL" id="AIG63713.1"/>
    </source>
</evidence>
<keyword evidence="5 10" id="KW-1133">Transmembrane helix</keyword>
<evidence type="ECO:0000256" key="10">
    <source>
        <dbReference type="SAM" id="Phobius"/>
    </source>
</evidence>
<keyword evidence="3 10" id="KW-0812">Transmembrane</keyword>
<name>A0ABN4DBF4_9CORY</name>
<evidence type="ECO:0000256" key="9">
    <source>
        <dbReference type="ARBA" id="ARBA00023284"/>
    </source>
</evidence>
<comment type="subcellular location">
    <subcellularLocation>
        <location evidence="1">Membrane</location>
        <topology evidence="1">Multi-pass membrane protein</topology>
    </subcellularLocation>
</comment>
<dbReference type="InterPro" id="IPR041714">
    <property type="entry name" value="VKOR_Actinobacteria"/>
</dbReference>
<dbReference type="Proteomes" id="UP000028504">
    <property type="component" value="Chromosome"/>
</dbReference>
<dbReference type="CDD" id="cd12922">
    <property type="entry name" value="VKOR_5"/>
    <property type="match status" value="1"/>
</dbReference>
<dbReference type="InterPro" id="IPR012932">
    <property type="entry name" value="VKOR"/>
</dbReference>
<sequence>MIATSAHRRGLGIVLSLLGGIGLIASFVLTMEYLRLSADSAYVASCDVNSVVSCGSVMRSPSSALVGDIPNSLLGVAGFAALTALGVGLVAAASFSGWLWFLMQLGVTVAVIFVHFMMWDSLFVLRLLCPYCMVVWAVTIPIFVAVSAQNLRAFGGINVAVTWRWVISLAWVGLVAAVVIAMNHQYLF</sequence>
<evidence type="ECO:0000256" key="5">
    <source>
        <dbReference type="ARBA" id="ARBA00022989"/>
    </source>
</evidence>
<organism evidence="12 13">
    <name type="scientific">Corynebacterium atypicum</name>
    <dbReference type="NCBI Taxonomy" id="191610"/>
    <lineage>
        <taxon>Bacteria</taxon>
        <taxon>Bacillati</taxon>
        <taxon>Actinomycetota</taxon>
        <taxon>Actinomycetes</taxon>
        <taxon>Mycobacteriales</taxon>
        <taxon>Corynebacteriaceae</taxon>
        <taxon>Corynebacterium</taxon>
    </lineage>
</organism>
<keyword evidence="7 10" id="KW-0472">Membrane</keyword>
<evidence type="ECO:0000256" key="4">
    <source>
        <dbReference type="ARBA" id="ARBA00022719"/>
    </source>
</evidence>
<evidence type="ECO:0000256" key="1">
    <source>
        <dbReference type="ARBA" id="ARBA00004141"/>
    </source>
</evidence>
<keyword evidence="13" id="KW-1185">Reference proteome</keyword>
<evidence type="ECO:0000259" key="11">
    <source>
        <dbReference type="SMART" id="SM00756"/>
    </source>
</evidence>
<comment type="similarity">
    <text evidence="2">Belongs to the VKOR family.</text>
</comment>
<keyword evidence="4" id="KW-0874">Quinone</keyword>
<feature type="transmembrane region" description="Helical" evidence="10">
    <location>
        <begin position="72"/>
        <end position="92"/>
    </location>
</feature>
<evidence type="ECO:0000256" key="6">
    <source>
        <dbReference type="ARBA" id="ARBA00023002"/>
    </source>
</evidence>
<feature type="transmembrane region" description="Helical" evidence="10">
    <location>
        <begin position="12"/>
        <end position="34"/>
    </location>
</feature>
<evidence type="ECO:0000256" key="8">
    <source>
        <dbReference type="ARBA" id="ARBA00023157"/>
    </source>
</evidence>
<feature type="transmembrane region" description="Helical" evidence="10">
    <location>
        <begin position="163"/>
        <end position="182"/>
    </location>
</feature>
<keyword evidence="9" id="KW-0676">Redox-active center</keyword>
<accession>A0ABN4DBF4</accession>
<dbReference type="SMART" id="SM00756">
    <property type="entry name" value="VKc"/>
    <property type="match status" value="1"/>
</dbReference>